<evidence type="ECO:0000259" key="14">
    <source>
        <dbReference type="Pfam" id="PF14721"/>
    </source>
</evidence>
<organism evidence="15 16">
    <name type="scientific">Chilo suppressalis</name>
    <name type="common">Asiatic rice borer moth</name>
    <dbReference type="NCBI Taxonomy" id="168631"/>
    <lineage>
        <taxon>Eukaryota</taxon>
        <taxon>Metazoa</taxon>
        <taxon>Ecdysozoa</taxon>
        <taxon>Arthropoda</taxon>
        <taxon>Hexapoda</taxon>
        <taxon>Insecta</taxon>
        <taxon>Pterygota</taxon>
        <taxon>Neoptera</taxon>
        <taxon>Endopterygota</taxon>
        <taxon>Lepidoptera</taxon>
        <taxon>Glossata</taxon>
        <taxon>Ditrysia</taxon>
        <taxon>Pyraloidea</taxon>
        <taxon>Crambidae</taxon>
        <taxon>Crambinae</taxon>
        <taxon>Chilo</taxon>
    </lineage>
</organism>
<keyword evidence="12" id="KW-0812">Transmembrane</keyword>
<dbReference type="Gene3D" id="3.30.390.30">
    <property type="match status" value="1"/>
</dbReference>
<keyword evidence="10" id="KW-0496">Mitochondrion</keyword>
<evidence type="ECO:0000256" key="5">
    <source>
        <dbReference type="ARBA" id="ARBA00022703"/>
    </source>
</evidence>
<evidence type="ECO:0000256" key="6">
    <source>
        <dbReference type="ARBA" id="ARBA00022827"/>
    </source>
</evidence>
<name>A0ABN8EC50_CHISP</name>
<evidence type="ECO:0008006" key="17">
    <source>
        <dbReference type="Google" id="ProtNLM"/>
    </source>
</evidence>
<dbReference type="PANTHER" id="PTHR43557">
    <property type="entry name" value="APOPTOSIS-INDUCING FACTOR 1"/>
    <property type="match status" value="1"/>
</dbReference>
<keyword evidence="8" id="KW-0560">Oxidoreductase</keyword>
<keyword evidence="5" id="KW-0053">Apoptosis</keyword>
<feature type="domain" description="FAD/NAD(P)-binding" evidence="13">
    <location>
        <begin position="194"/>
        <end position="534"/>
    </location>
</feature>
<feature type="transmembrane region" description="Helical" evidence="12">
    <location>
        <begin position="189"/>
        <end position="208"/>
    </location>
</feature>
<dbReference type="InterPro" id="IPR036188">
    <property type="entry name" value="FAD/NAD-bd_sf"/>
</dbReference>
<dbReference type="SUPFAM" id="SSF51905">
    <property type="entry name" value="FAD/NAD(P)-binding domain"/>
    <property type="match status" value="1"/>
</dbReference>
<keyword evidence="12" id="KW-1133">Transmembrane helix</keyword>
<dbReference type="Proteomes" id="UP001153292">
    <property type="component" value="Chromosome 1"/>
</dbReference>
<dbReference type="InterPro" id="IPR023753">
    <property type="entry name" value="FAD/NAD-binding_dom"/>
</dbReference>
<keyword evidence="16" id="KW-1185">Reference proteome</keyword>
<evidence type="ECO:0000256" key="2">
    <source>
        <dbReference type="ARBA" id="ARBA00004173"/>
    </source>
</evidence>
<evidence type="ECO:0000256" key="12">
    <source>
        <dbReference type="SAM" id="Phobius"/>
    </source>
</evidence>
<gene>
    <name evidence="15" type="ORF">CHILSU_LOCUS695</name>
</gene>
<keyword evidence="9" id="KW-0520">NAD</keyword>
<accession>A0ABN8EC50</accession>
<feature type="transmembrane region" description="Helical" evidence="12">
    <location>
        <begin position="138"/>
        <end position="158"/>
    </location>
</feature>
<keyword evidence="7" id="KW-0809">Transit peptide</keyword>
<evidence type="ECO:0000313" key="16">
    <source>
        <dbReference type="Proteomes" id="UP001153292"/>
    </source>
</evidence>
<keyword evidence="12" id="KW-0472">Membrane</keyword>
<comment type="similarity">
    <text evidence="3">Belongs to the FAD-dependent oxidoreductase family.</text>
</comment>
<protein>
    <recommendedName>
        <fullName evidence="17">FAD/NAD(P)-binding domain-containing protein</fullName>
    </recommendedName>
</protein>
<evidence type="ECO:0000256" key="4">
    <source>
        <dbReference type="ARBA" id="ARBA00022630"/>
    </source>
</evidence>
<dbReference type="PRINTS" id="PR00411">
    <property type="entry name" value="PNDRDTASEI"/>
</dbReference>
<dbReference type="PRINTS" id="PR00368">
    <property type="entry name" value="FADPNR"/>
</dbReference>
<reference evidence="15" key="1">
    <citation type="submission" date="2021-12" db="EMBL/GenBank/DDBJ databases">
        <authorList>
            <person name="King R."/>
        </authorList>
    </citation>
    <scope>NUCLEOTIDE SEQUENCE</scope>
</reference>
<dbReference type="InterPro" id="IPR029324">
    <property type="entry name" value="AIF_C"/>
</dbReference>
<keyword evidence="4" id="KW-0285">Flavoprotein</keyword>
<dbReference type="Pfam" id="PF14721">
    <property type="entry name" value="AIF_C"/>
    <property type="match status" value="1"/>
</dbReference>
<dbReference type="PANTHER" id="PTHR43557:SF4">
    <property type="entry name" value="APOPTOSIS-INDUCING FACTOR 1, MITOCHONDRIAL"/>
    <property type="match status" value="1"/>
</dbReference>
<dbReference type="SUPFAM" id="SSF55424">
    <property type="entry name" value="FAD/NAD-linked reductases, dimerisation (C-terminal) domain"/>
    <property type="match status" value="1"/>
</dbReference>
<sequence length="693" mass="78895">MLSSPIRYCGIMVYRNHSALPINKNNMVQAVAGFGFRNYAKNDKDCCKDVVQSEGKRVEGWPKEDPPPPAWRCECPRDPQPPNYDPYRIKVPDVMVPPLPPSNARPMFECAKTKGPCSVQPVPRGPPCPPPPRPPFPWIYVWAVATFFATMGVLYRILLWKEEAEKESESTPVWRPRRKVKRPYHDKDLPACVQYLIVGTGAAGWAAYRSIMEHDKTAKVFFITSEDCLPYKRPEMSKHMWWNPEPPDLKNLHYVEAGRRKTMYYADCSTFLDPILFYRQKVGPAVSIASGWCVQRVDAENHVAYVKTMCGEQPIYYERCLLAPGSKPKNLSVFKSAPKAVRDRVTTLRTIRDLEIAYRKVKASKRVVIIGGGVLGSELAWHLGRMNKVVPRKEEEEPIEFVHIFKDKGILSSVIPEYLGEWAVEKIKCEGVTVLPKTQVYDAFESADGRVELTLSNGTSLVADYVFVALGAEPRTEMAQPSFLETDDINGGFLVNTELEARTHLYVAGDAASIYSQWKDARRRYEHFDMAEEQGYLAGANMTGYWLPSNMEQHYWLNLGDALQVQVVGEVGGCMPTVGLFKPCGNETASKPQPVGPSGDTPCYKKREEYQNRYKRGMLFYLRDETVVGMVFWNFPPIEDRKGVATEILRAKPSYKEINLLAELLGFPEMQCDYVPEEHLKEPPPCFRRRREF</sequence>
<evidence type="ECO:0000256" key="10">
    <source>
        <dbReference type="ARBA" id="ARBA00023128"/>
    </source>
</evidence>
<evidence type="ECO:0000313" key="15">
    <source>
        <dbReference type="EMBL" id="CAH0664513.1"/>
    </source>
</evidence>
<comment type="cofactor">
    <cofactor evidence="1">
        <name>FAD</name>
        <dbReference type="ChEBI" id="CHEBI:57692"/>
    </cofactor>
</comment>
<proteinExistence type="inferred from homology"/>
<evidence type="ECO:0000256" key="7">
    <source>
        <dbReference type="ARBA" id="ARBA00022946"/>
    </source>
</evidence>
<dbReference type="Pfam" id="PF07992">
    <property type="entry name" value="Pyr_redox_2"/>
    <property type="match status" value="1"/>
</dbReference>
<evidence type="ECO:0000256" key="9">
    <source>
        <dbReference type="ARBA" id="ARBA00023027"/>
    </source>
</evidence>
<dbReference type="EMBL" id="OU963894">
    <property type="protein sequence ID" value="CAH0664513.1"/>
    <property type="molecule type" value="Genomic_DNA"/>
</dbReference>
<keyword evidence="6" id="KW-0274">FAD</keyword>
<evidence type="ECO:0000256" key="11">
    <source>
        <dbReference type="ARBA" id="ARBA00047786"/>
    </source>
</evidence>
<evidence type="ECO:0000259" key="13">
    <source>
        <dbReference type="Pfam" id="PF07992"/>
    </source>
</evidence>
<dbReference type="InterPro" id="IPR016156">
    <property type="entry name" value="FAD/NAD-linked_Rdtase_dimer_sf"/>
</dbReference>
<dbReference type="InterPro" id="IPR050446">
    <property type="entry name" value="FAD-oxidoreductase/Apoptosis"/>
</dbReference>
<evidence type="ECO:0000256" key="8">
    <source>
        <dbReference type="ARBA" id="ARBA00023002"/>
    </source>
</evidence>
<evidence type="ECO:0000256" key="1">
    <source>
        <dbReference type="ARBA" id="ARBA00001974"/>
    </source>
</evidence>
<comment type="subcellular location">
    <subcellularLocation>
        <location evidence="2">Mitochondrion</location>
    </subcellularLocation>
</comment>
<dbReference type="SMART" id="SM01353">
    <property type="entry name" value="AIF_C"/>
    <property type="match status" value="1"/>
</dbReference>
<evidence type="ECO:0000256" key="3">
    <source>
        <dbReference type="ARBA" id="ARBA00006442"/>
    </source>
</evidence>
<dbReference type="Gene3D" id="3.50.50.60">
    <property type="entry name" value="FAD/NAD(P)-binding domain"/>
    <property type="match status" value="2"/>
</dbReference>
<feature type="domain" description="Mitochondrial apoptosis-inducing factor C-terminal" evidence="14">
    <location>
        <begin position="602"/>
        <end position="648"/>
    </location>
</feature>
<comment type="catalytic activity">
    <reaction evidence="11">
        <text>A + NADH + H(+) = AH2 + NAD(+)</text>
        <dbReference type="Rhea" id="RHEA:11356"/>
        <dbReference type="ChEBI" id="CHEBI:13193"/>
        <dbReference type="ChEBI" id="CHEBI:15378"/>
        <dbReference type="ChEBI" id="CHEBI:17499"/>
        <dbReference type="ChEBI" id="CHEBI:57540"/>
        <dbReference type="ChEBI" id="CHEBI:57945"/>
    </reaction>
</comment>